<feature type="non-terminal residue" evidence="1">
    <location>
        <position position="177"/>
    </location>
</feature>
<reference evidence="1 2" key="1">
    <citation type="submission" date="2017-07" db="EMBL/GenBank/DDBJ databases">
        <authorList>
            <person name="Talla V."/>
            <person name="Backstrom N."/>
        </authorList>
    </citation>
    <scope>NUCLEOTIDE SEQUENCE [LARGE SCALE GENOMIC DNA]</scope>
</reference>
<organism evidence="1 2">
    <name type="scientific">Leptidea sinapis</name>
    <dbReference type="NCBI Taxonomy" id="189913"/>
    <lineage>
        <taxon>Eukaryota</taxon>
        <taxon>Metazoa</taxon>
        <taxon>Ecdysozoa</taxon>
        <taxon>Arthropoda</taxon>
        <taxon>Hexapoda</taxon>
        <taxon>Insecta</taxon>
        <taxon>Pterygota</taxon>
        <taxon>Neoptera</taxon>
        <taxon>Endopterygota</taxon>
        <taxon>Lepidoptera</taxon>
        <taxon>Glossata</taxon>
        <taxon>Ditrysia</taxon>
        <taxon>Papilionoidea</taxon>
        <taxon>Pieridae</taxon>
        <taxon>Dismorphiinae</taxon>
        <taxon>Leptidea</taxon>
    </lineage>
</organism>
<name>A0A5E4QJF2_9NEOP</name>
<sequence length="177" mass="20234">MYSNDIGKKMGPLLNTYLKGYEIINNCFPSCNFDYIMKKIILDRNITNSSTLIIFIGEPKDLKRDYLVKYLDTLSNLNVKKIILYSFPYSHQVSHVENELSTSRIKTIWEVINNETGRASRVNNKHKLQIKGKLLSEDTEVANAFELFFTDIPLSTTKELNSSTTSAVAIMKKSVPE</sequence>
<proteinExistence type="predicted"/>
<accession>A0A5E4QJF2</accession>
<evidence type="ECO:0000313" key="1">
    <source>
        <dbReference type="EMBL" id="VVC97401.1"/>
    </source>
</evidence>
<dbReference type="Proteomes" id="UP000324832">
    <property type="component" value="Unassembled WGS sequence"/>
</dbReference>
<dbReference type="EMBL" id="FZQP02003168">
    <property type="protein sequence ID" value="VVC97401.1"/>
    <property type="molecule type" value="Genomic_DNA"/>
</dbReference>
<keyword evidence="2" id="KW-1185">Reference proteome</keyword>
<gene>
    <name evidence="1" type="ORF">LSINAPIS_LOCUS8689</name>
</gene>
<dbReference type="AlphaFoldDB" id="A0A5E4QJF2"/>
<protein>
    <submittedName>
        <fullName evidence="1">Uncharacterized protein</fullName>
    </submittedName>
</protein>
<evidence type="ECO:0000313" key="2">
    <source>
        <dbReference type="Proteomes" id="UP000324832"/>
    </source>
</evidence>